<evidence type="ECO:0000313" key="14">
    <source>
        <dbReference type="EMBL" id="KAG8224559.1"/>
    </source>
</evidence>
<dbReference type="InterPro" id="IPR038849">
    <property type="entry name" value="ARL2BP"/>
</dbReference>
<evidence type="ECO:0000256" key="12">
    <source>
        <dbReference type="RuleBase" id="RU367099"/>
    </source>
</evidence>
<evidence type="ECO:0000259" key="13">
    <source>
        <dbReference type="Pfam" id="PF11527"/>
    </source>
</evidence>
<evidence type="ECO:0000256" key="9">
    <source>
        <dbReference type="ARBA" id="ARBA00023212"/>
    </source>
</evidence>
<sequence>MSNLLEDFDSLQNDNEETSFSMVSSEDKQFDTIVGHIEDILIDKEFQLLQSSFLDKYFHYFTPGEENKLEYMEIFKEYTNIIENYIEVKLISLLPSFSMDAFVMQLEKRKDKIEGEVFELLFSFSDFLTFKDLILDYRATKEGKVQGLENCIMVSPIFKS</sequence>
<evidence type="ECO:0000256" key="2">
    <source>
        <dbReference type="ARBA" id="ARBA00004123"/>
    </source>
</evidence>
<comment type="subcellular location">
    <subcellularLocation>
        <location evidence="1 12">Cytoplasm</location>
        <location evidence="1 12">Cytoskeleton</location>
        <location evidence="1 12">Cilium basal body</location>
    </subcellularLocation>
    <subcellularLocation>
        <location evidence="3 12">Cytoplasm</location>
        <location evidence="3 12">Cytoskeleton</location>
        <location evidence="3 12">Microtubule organizing center</location>
        <location evidence="3 12">Centrosome</location>
    </subcellularLocation>
    <subcellularLocation>
        <location evidence="12">Cytoplasm</location>
    </subcellularLocation>
    <subcellularLocation>
        <location evidence="2 12">Nucleus</location>
    </subcellularLocation>
    <subcellularLocation>
        <location evidence="12">Mitochondrion intermembrane space</location>
    </subcellularLocation>
</comment>
<dbReference type="GO" id="GO:0005634">
    <property type="term" value="C:nucleus"/>
    <property type="evidence" value="ECO:0007669"/>
    <property type="project" value="UniProtKB-SubCell"/>
</dbReference>
<reference evidence="14" key="2">
    <citation type="submission" date="2017-10" db="EMBL/GenBank/DDBJ databases">
        <title>Ladona fulva Genome sequencing and assembly.</title>
        <authorList>
            <person name="Murali S."/>
            <person name="Richards S."/>
            <person name="Bandaranaike D."/>
            <person name="Bellair M."/>
            <person name="Blankenburg K."/>
            <person name="Chao H."/>
            <person name="Dinh H."/>
            <person name="Doddapaneni H."/>
            <person name="Dugan-Rocha S."/>
            <person name="Elkadiri S."/>
            <person name="Gnanaolivu R."/>
            <person name="Hernandez B."/>
            <person name="Skinner E."/>
            <person name="Javaid M."/>
            <person name="Lee S."/>
            <person name="Li M."/>
            <person name="Ming W."/>
            <person name="Munidasa M."/>
            <person name="Muniz J."/>
            <person name="Nguyen L."/>
            <person name="Hughes D."/>
            <person name="Osuji N."/>
            <person name="Pu L.-L."/>
            <person name="Puazo M."/>
            <person name="Qu C."/>
            <person name="Quiroz J."/>
            <person name="Raj R."/>
            <person name="Weissenberger G."/>
            <person name="Xin Y."/>
            <person name="Zou X."/>
            <person name="Han Y."/>
            <person name="Worley K."/>
            <person name="Muzny D."/>
            <person name="Gibbs R."/>
        </authorList>
    </citation>
    <scope>NUCLEOTIDE SEQUENCE</scope>
    <source>
        <strain evidence="14">Sampled in the wild</strain>
    </source>
</reference>
<gene>
    <name evidence="14" type="ORF">J437_LFUL002163</name>
</gene>
<comment type="caution">
    <text evidence="14">The sequence shown here is derived from an EMBL/GenBank/DDBJ whole genome shotgun (WGS) entry which is preliminary data.</text>
</comment>
<evidence type="ECO:0000256" key="3">
    <source>
        <dbReference type="ARBA" id="ARBA00004300"/>
    </source>
</evidence>
<evidence type="ECO:0000256" key="4">
    <source>
        <dbReference type="ARBA" id="ARBA00009880"/>
    </source>
</evidence>
<dbReference type="OrthoDB" id="302784at2759"/>
<comment type="function">
    <text evidence="12">Plays a role as an effector of the ADP-ribosylation factor-like protein 2, ARL2.</text>
</comment>
<dbReference type="GO" id="GO:0005929">
    <property type="term" value="C:cilium"/>
    <property type="evidence" value="ECO:0007669"/>
    <property type="project" value="UniProtKB-UniRule"/>
</dbReference>
<evidence type="ECO:0000256" key="5">
    <source>
        <dbReference type="ARBA" id="ARBA00014849"/>
    </source>
</evidence>
<keyword evidence="6 12" id="KW-0963">Cytoplasm</keyword>
<dbReference type="InterPro" id="IPR023379">
    <property type="entry name" value="BART_dom"/>
</dbReference>
<evidence type="ECO:0000256" key="11">
    <source>
        <dbReference type="ARBA" id="ARBA00023273"/>
    </source>
</evidence>
<dbReference type="Pfam" id="PF11527">
    <property type="entry name" value="ARL2_Bind_BART"/>
    <property type="match status" value="1"/>
</dbReference>
<protein>
    <recommendedName>
        <fullName evidence="5 12">ADP-ribosylation factor-like protein 2-binding protein</fullName>
        <shortName evidence="12">ARF-like 2-binding protein</shortName>
    </recommendedName>
</protein>
<feature type="domain" description="BART" evidence="13">
    <location>
        <begin position="30"/>
        <end position="142"/>
    </location>
</feature>
<dbReference type="GO" id="GO:0005813">
    <property type="term" value="C:centrosome"/>
    <property type="evidence" value="ECO:0007669"/>
    <property type="project" value="UniProtKB-SubCell"/>
</dbReference>
<evidence type="ECO:0000256" key="6">
    <source>
        <dbReference type="ARBA" id="ARBA00022490"/>
    </source>
</evidence>
<dbReference type="InterPro" id="IPR042541">
    <property type="entry name" value="BART_sf"/>
</dbReference>
<keyword evidence="7 12" id="KW-0969">Cilium</keyword>
<dbReference type="AlphaFoldDB" id="A0A8K0JY13"/>
<reference evidence="14" key="1">
    <citation type="submission" date="2013-04" db="EMBL/GenBank/DDBJ databases">
        <authorList>
            <person name="Qu J."/>
            <person name="Murali S.C."/>
            <person name="Bandaranaike D."/>
            <person name="Bellair M."/>
            <person name="Blankenburg K."/>
            <person name="Chao H."/>
            <person name="Dinh H."/>
            <person name="Doddapaneni H."/>
            <person name="Downs B."/>
            <person name="Dugan-Rocha S."/>
            <person name="Elkadiri S."/>
            <person name="Gnanaolivu R.D."/>
            <person name="Hernandez B."/>
            <person name="Javaid M."/>
            <person name="Jayaseelan J.C."/>
            <person name="Lee S."/>
            <person name="Li M."/>
            <person name="Ming W."/>
            <person name="Munidasa M."/>
            <person name="Muniz J."/>
            <person name="Nguyen L."/>
            <person name="Ongeri F."/>
            <person name="Osuji N."/>
            <person name="Pu L.-L."/>
            <person name="Puazo M."/>
            <person name="Qu C."/>
            <person name="Quiroz J."/>
            <person name="Raj R."/>
            <person name="Weissenberger G."/>
            <person name="Xin Y."/>
            <person name="Zou X."/>
            <person name="Han Y."/>
            <person name="Richards S."/>
            <person name="Worley K."/>
            <person name="Muzny D."/>
            <person name="Gibbs R."/>
        </authorList>
    </citation>
    <scope>NUCLEOTIDE SEQUENCE</scope>
    <source>
        <strain evidence="14">Sampled in the wild</strain>
    </source>
</reference>
<dbReference type="PANTHER" id="PTHR15487">
    <property type="entry name" value="ADP-RIBOSYLATION FACTOR-LIKE PROTEIN 2-BINDING PROTEIN"/>
    <property type="match status" value="1"/>
</dbReference>
<organism evidence="14 15">
    <name type="scientific">Ladona fulva</name>
    <name type="common">Scarce chaser dragonfly</name>
    <name type="synonym">Libellula fulva</name>
    <dbReference type="NCBI Taxonomy" id="123851"/>
    <lineage>
        <taxon>Eukaryota</taxon>
        <taxon>Metazoa</taxon>
        <taxon>Ecdysozoa</taxon>
        <taxon>Arthropoda</taxon>
        <taxon>Hexapoda</taxon>
        <taxon>Insecta</taxon>
        <taxon>Pterygota</taxon>
        <taxon>Palaeoptera</taxon>
        <taxon>Odonata</taxon>
        <taxon>Epiprocta</taxon>
        <taxon>Anisoptera</taxon>
        <taxon>Libelluloidea</taxon>
        <taxon>Libellulidae</taxon>
        <taxon>Ladona</taxon>
    </lineage>
</organism>
<accession>A0A8K0JY13</accession>
<keyword evidence="8 12" id="KW-0496">Mitochondrion</keyword>
<keyword evidence="9 12" id="KW-0206">Cytoskeleton</keyword>
<dbReference type="PANTHER" id="PTHR15487:SF4">
    <property type="entry name" value="ADP-RIBOSYLATION FACTOR-LIKE PROTEIN 2-BINDING PROTEIN"/>
    <property type="match status" value="1"/>
</dbReference>
<dbReference type="EMBL" id="KZ308200">
    <property type="protein sequence ID" value="KAG8224559.1"/>
    <property type="molecule type" value="Genomic_DNA"/>
</dbReference>
<name>A0A8K0JY13_LADFU</name>
<keyword evidence="10 12" id="KW-0539">Nucleus</keyword>
<dbReference type="Gene3D" id="1.20.1520.10">
    <property type="entry name" value="ADP-ribosylation factor-like 2-binding protein, domain"/>
    <property type="match status" value="1"/>
</dbReference>
<comment type="similarity">
    <text evidence="4 12">Belongs to the ARL2BP family.</text>
</comment>
<evidence type="ECO:0000256" key="1">
    <source>
        <dbReference type="ARBA" id="ARBA00004120"/>
    </source>
</evidence>
<evidence type="ECO:0000256" key="8">
    <source>
        <dbReference type="ARBA" id="ARBA00023128"/>
    </source>
</evidence>
<dbReference type="GO" id="GO:0005758">
    <property type="term" value="C:mitochondrial intermembrane space"/>
    <property type="evidence" value="ECO:0007669"/>
    <property type="project" value="UniProtKB-SubCell"/>
</dbReference>
<proteinExistence type="inferred from homology"/>
<dbReference type="Proteomes" id="UP000792457">
    <property type="component" value="Unassembled WGS sequence"/>
</dbReference>
<dbReference type="GO" id="GO:0051457">
    <property type="term" value="P:maintenance of protein location in nucleus"/>
    <property type="evidence" value="ECO:0007669"/>
    <property type="project" value="TreeGrafter"/>
</dbReference>
<keyword evidence="11 12" id="KW-0966">Cell projection</keyword>
<evidence type="ECO:0000256" key="7">
    <source>
        <dbReference type="ARBA" id="ARBA00023069"/>
    </source>
</evidence>
<evidence type="ECO:0000313" key="15">
    <source>
        <dbReference type="Proteomes" id="UP000792457"/>
    </source>
</evidence>
<evidence type="ECO:0000256" key="10">
    <source>
        <dbReference type="ARBA" id="ARBA00023242"/>
    </source>
</evidence>
<keyword evidence="15" id="KW-1185">Reference proteome</keyword>